<reference evidence="2" key="1">
    <citation type="journal article" date="2014" name="Front. Microbiol.">
        <title>High frequency of phylogenetically diverse reductive dehalogenase-homologous genes in deep subseafloor sedimentary metagenomes.</title>
        <authorList>
            <person name="Kawai M."/>
            <person name="Futagami T."/>
            <person name="Toyoda A."/>
            <person name="Takaki Y."/>
            <person name="Nishi S."/>
            <person name="Hori S."/>
            <person name="Arai W."/>
            <person name="Tsubouchi T."/>
            <person name="Morono Y."/>
            <person name="Uchiyama I."/>
            <person name="Ito T."/>
            <person name="Fujiyama A."/>
            <person name="Inagaki F."/>
            <person name="Takami H."/>
        </authorList>
    </citation>
    <scope>NUCLEOTIDE SEQUENCE</scope>
    <source>
        <strain evidence="2">Expedition CK06-06</strain>
    </source>
</reference>
<feature type="region of interest" description="Disordered" evidence="1">
    <location>
        <begin position="199"/>
        <end position="236"/>
    </location>
</feature>
<proteinExistence type="predicted"/>
<gene>
    <name evidence="2" type="ORF">S01H1_13930</name>
</gene>
<feature type="region of interest" description="Disordered" evidence="1">
    <location>
        <begin position="129"/>
        <end position="148"/>
    </location>
</feature>
<dbReference type="EMBL" id="BARS01007212">
    <property type="protein sequence ID" value="GAF79918.1"/>
    <property type="molecule type" value="Genomic_DNA"/>
</dbReference>
<feature type="non-terminal residue" evidence="2">
    <location>
        <position position="1"/>
    </location>
</feature>
<name>X0SFU8_9ZZZZ</name>
<feature type="compositionally biased region" description="Basic and acidic residues" evidence="1">
    <location>
        <begin position="36"/>
        <end position="101"/>
    </location>
</feature>
<feature type="region of interest" description="Disordered" evidence="1">
    <location>
        <begin position="1"/>
        <end position="101"/>
    </location>
</feature>
<feature type="compositionally biased region" description="Basic and acidic residues" evidence="1">
    <location>
        <begin position="199"/>
        <end position="214"/>
    </location>
</feature>
<protein>
    <submittedName>
        <fullName evidence="2">Uncharacterized protein</fullName>
    </submittedName>
</protein>
<dbReference type="AlphaFoldDB" id="X0SFU8"/>
<evidence type="ECO:0000256" key="1">
    <source>
        <dbReference type="SAM" id="MobiDB-lite"/>
    </source>
</evidence>
<comment type="caution">
    <text evidence="2">The sequence shown here is derived from an EMBL/GenBank/DDBJ whole genome shotgun (WGS) entry which is preliminary data.</text>
</comment>
<organism evidence="2">
    <name type="scientific">marine sediment metagenome</name>
    <dbReference type="NCBI Taxonomy" id="412755"/>
    <lineage>
        <taxon>unclassified sequences</taxon>
        <taxon>metagenomes</taxon>
        <taxon>ecological metagenomes</taxon>
    </lineage>
</organism>
<accession>X0SFU8</accession>
<evidence type="ECO:0000313" key="2">
    <source>
        <dbReference type="EMBL" id="GAF79918.1"/>
    </source>
</evidence>
<sequence length="236" mass="26660">ALKAGWAEQDIEEWASDYTDDELREYAKDLTSPSEDSDKSEQPSKKEGDTQQKVEKKDDDKTKDSEKDSEAKDEEIRLLKERLDKVEKGQKKSTDRDAEDKFISMASRATKLMDEQSKKFEIFGIYEGGKPTSMPRFPDGRVVPSSPQMKARNEVWGLALSLEKTGMDFDTALSTSLDAFKGRNLAKDVKRNLIKDLKKSEKRLSAKHSSHEQVKTGLSGPDVIKEVQKKHGLDTS</sequence>
<feature type="compositionally biased region" description="Basic and acidic residues" evidence="1">
    <location>
        <begin position="223"/>
        <end position="236"/>
    </location>
</feature>
<feature type="compositionally biased region" description="Acidic residues" evidence="1">
    <location>
        <begin position="9"/>
        <end position="23"/>
    </location>
</feature>